<dbReference type="PANTHER" id="PTHR33332">
    <property type="entry name" value="REVERSE TRANSCRIPTASE DOMAIN-CONTAINING PROTEIN"/>
    <property type="match status" value="1"/>
</dbReference>
<dbReference type="InterPro" id="IPR043502">
    <property type="entry name" value="DNA/RNA_pol_sf"/>
</dbReference>
<protein>
    <submittedName>
        <fullName evidence="1">Uncharacterized protein</fullName>
    </submittedName>
</protein>
<reference evidence="1" key="1">
    <citation type="submission" date="2020-04" db="EMBL/GenBank/DDBJ databases">
        <authorList>
            <person name="Alioto T."/>
            <person name="Alioto T."/>
            <person name="Gomez Garrido J."/>
        </authorList>
    </citation>
    <scope>NUCLEOTIDE SEQUENCE</scope>
    <source>
        <strain evidence="1">A484AB</strain>
    </source>
</reference>
<dbReference type="PROSITE" id="PS50878">
    <property type="entry name" value="RT_POL"/>
    <property type="match status" value="1"/>
</dbReference>
<dbReference type="AlphaFoldDB" id="A0A6S7HZZ9"/>
<dbReference type="Pfam" id="PF00078">
    <property type="entry name" value="RVT_1"/>
    <property type="match status" value="1"/>
</dbReference>
<dbReference type="InterPro" id="IPR000477">
    <property type="entry name" value="RT_dom"/>
</dbReference>
<dbReference type="SUPFAM" id="SSF56672">
    <property type="entry name" value="DNA/RNA polymerases"/>
    <property type="match status" value="1"/>
</dbReference>
<proteinExistence type="predicted"/>
<organism evidence="1 2">
    <name type="scientific">Paramuricea clavata</name>
    <name type="common">Red gorgonian</name>
    <name type="synonym">Violescent sea-whip</name>
    <dbReference type="NCBI Taxonomy" id="317549"/>
    <lineage>
        <taxon>Eukaryota</taxon>
        <taxon>Metazoa</taxon>
        <taxon>Cnidaria</taxon>
        <taxon>Anthozoa</taxon>
        <taxon>Octocorallia</taxon>
        <taxon>Malacalcyonacea</taxon>
        <taxon>Plexauridae</taxon>
        <taxon>Paramuricea</taxon>
    </lineage>
</organism>
<dbReference type="CDD" id="cd01650">
    <property type="entry name" value="RT_nLTR_like"/>
    <property type="match status" value="1"/>
</dbReference>
<name>A0A6S7HZZ9_PARCT</name>
<feature type="non-terminal residue" evidence="1">
    <location>
        <position position="1"/>
    </location>
</feature>
<accession>A0A6S7HZZ9</accession>
<dbReference type="Proteomes" id="UP001152795">
    <property type="component" value="Unassembled WGS sequence"/>
</dbReference>
<comment type="caution">
    <text evidence="1">The sequence shown here is derived from an EMBL/GenBank/DDBJ whole genome shotgun (WGS) entry which is preliminary data.</text>
</comment>
<keyword evidence="2" id="KW-1185">Reference proteome</keyword>
<evidence type="ECO:0000313" key="1">
    <source>
        <dbReference type="EMBL" id="CAB4009773.1"/>
    </source>
</evidence>
<gene>
    <name evidence="1" type="ORF">PACLA_8A061301</name>
</gene>
<sequence length="498" mass="57711">MAFSAPFSAPQMDWETNDSILAFGKFKQKCELMFKSILKDTEGEQVSYVLLWVGEQGLDIYNSWTFEDVKDQKDPAKILNRFMEHLEPRTNLTEIIEFTAKLVNDQPTRITSETSTLIDLVIASKPNTIKCTKTLELGISDHLLVYASVKNKIKRPPPKVVTARSYKRFDNEAFRKDVEEAPHAPYRQVKIRQQSLPWITPQIRHLMNLRLKTFLKAKKSNSQELWSEYRSLRNRVTQKVRLSKSEYYTNLFDEVKDCRSYWKLVKNASVSALFKKDDETDKQNYRPISLLCVPGKLMETQVVSTITNHVEHHNLRNKHQWAYKKGHSTQLLLAKMTKDWRRALDRKLVVGVVFIDFRKAFDSLPHNILLYKLQSLGIAGDLWCWIRDYLTDRHQATVVNGCKSESMPVRFGVPQGSVLGPILFSIFCNDLPDVVVDENEDVEMYADDTTLYVVARTHDEVANMLNKTLKKLHEWCCLNGLSPHPGKTEYMLLDMSLK</sequence>
<evidence type="ECO:0000313" key="2">
    <source>
        <dbReference type="Proteomes" id="UP001152795"/>
    </source>
</evidence>
<dbReference type="EMBL" id="CACRXK020006569">
    <property type="protein sequence ID" value="CAB4009773.1"/>
    <property type="molecule type" value="Genomic_DNA"/>
</dbReference>